<comment type="function">
    <text evidence="2">Functions as a ribosomal silencing factor. Interacts with ribosomal protein uL14 (rplN), blocking formation of intersubunit bridge B8. Prevents association of the 30S and 50S ribosomal subunits and the formation of functional ribosomes, thus repressing translation.</text>
</comment>
<dbReference type="GO" id="GO:0042256">
    <property type="term" value="P:cytosolic ribosome assembly"/>
    <property type="evidence" value="ECO:0007669"/>
    <property type="project" value="UniProtKB-UniRule"/>
</dbReference>
<dbReference type="PANTHER" id="PTHR21043">
    <property type="entry name" value="IOJAP SUPERFAMILY ORTHOLOG"/>
    <property type="match status" value="1"/>
</dbReference>
<keyword evidence="2" id="KW-0810">Translation regulation</keyword>
<dbReference type="SUPFAM" id="SSF81301">
    <property type="entry name" value="Nucleotidyltransferase"/>
    <property type="match status" value="1"/>
</dbReference>
<dbReference type="GO" id="GO:0090071">
    <property type="term" value="P:negative regulation of ribosome biogenesis"/>
    <property type="evidence" value="ECO:0007669"/>
    <property type="project" value="UniProtKB-UniRule"/>
</dbReference>
<keyword evidence="5" id="KW-1185">Reference proteome</keyword>
<dbReference type="Gene3D" id="3.30.460.10">
    <property type="entry name" value="Beta Polymerase, domain 2"/>
    <property type="match status" value="1"/>
</dbReference>
<gene>
    <name evidence="2" type="primary">rsfS</name>
    <name evidence="4" type="ORF">SAMN02927928_2042</name>
</gene>
<evidence type="ECO:0000256" key="3">
    <source>
        <dbReference type="SAM" id="MobiDB-lite"/>
    </source>
</evidence>
<organism evidence="4 5">
    <name type="scientific">Asticcacaulis taihuensis</name>
    <dbReference type="NCBI Taxonomy" id="260084"/>
    <lineage>
        <taxon>Bacteria</taxon>
        <taxon>Pseudomonadati</taxon>
        <taxon>Pseudomonadota</taxon>
        <taxon>Alphaproteobacteria</taxon>
        <taxon>Caulobacterales</taxon>
        <taxon>Caulobacteraceae</taxon>
        <taxon>Asticcacaulis</taxon>
    </lineage>
</organism>
<dbReference type="NCBIfam" id="TIGR00090">
    <property type="entry name" value="rsfS_iojap_ybeB"/>
    <property type="match status" value="1"/>
</dbReference>
<feature type="region of interest" description="Disordered" evidence="3">
    <location>
        <begin position="16"/>
        <end position="41"/>
    </location>
</feature>
<proteinExistence type="inferred from homology"/>
<dbReference type="GO" id="GO:0017148">
    <property type="term" value="P:negative regulation of translation"/>
    <property type="evidence" value="ECO:0007669"/>
    <property type="project" value="UniProtKB-UniRule"/>
</dbReference>
<keyword evidence="2" id="KW-0963">Cytoplasm</keyword>
<dbReference type="HAMAP" id="MF_01477">
    <property type="entry name" value="Iojap_RsfS"/>
    <property type="match status" value="1"/>
</dbReference>
<dbReference type="AlphaFoldDB" id="A0A1G4RME2"/>
<comment type="subcellular location">
    <subcellularLocation>
        <location evidence="2">Cytoplasm</location>
    </subcellularLocation>
</comment>
<dbReference type="EMBL" id="FMTS01000002">
    <property type="protein sequence ID" value="SCW57655.1"/>
    <property type="molecule type" value="Genomic_DNA"/>
</dbReference>
<comment type="subunit">
    <text evidence="2">Interacts with ribosomal protein uL14 (rplN).</text>
</comment>
<dbReference type="GO" id="GO:0043023">
    <property type="term" value="F:ribosomal large subunit binding"/>
    <property type="evidence" value="ECO:0007669"/>
    <property type="project" value="TreeGrafter"/>
</dbReference>
<protein>
    <recommendedName>
        <fullName evidence="2">Ribosomal silencing factor RsfS</fullName>
    </recommendedName>
</protein>
<dbReference type="STRING" id="260084.SAMN02927928_2042"/>
<dbReference type="GO" id="GO:0005737">
    <property type="term" value="C:cytoplasm"/>
    <property type="evidence" value="ECO:0007669"/>
    <property type="project" value="UniProtKB-SubCell"/>
</dbReference>
<dbReference type="InterPro" id="IPR004394">
    <property type="entry name" value="Iojap/RsfS/C7orf30"/>
</dbReference>
<reference evidence="5" key="1">
    <citation type="submission" date="2016-10" db="EMBL/GenBank/DDBJ databases">
        <authorList>
            <person name="Varghese N."/>
            <person name="Submissions S."/>
        </authorList>
    </citation>
    <scope>NUCLEOTIDE SEQUENCE [LARGE SCALE GENOMIC DNA]</scope>
    <source>
        <strain evidence="5">CGMCC 1.3431</strain>
    </source>
</reference>
<evidence type="ECO:0000256" key="1">
    <source>
        <dbReference type="ARBA" id="ARBA00010574"/>
    </source>
</evidence>
<name>A0A1G4RME2_9CAUL</name>
<comment type="similarity">
    <text evidence="1 2">Belongs to the Iojap/RsfS family.</text>
</comment>
<evidence type="ECO:0000313" key="4">
    <source>
        <dbReference type="EMBL" id="SCW57655.1"/>
    </source>
</evidence>
<accession>A0A1G4RME2</accession>
<dbReference type="Pfam" id="PF02410">
    <property type="entry name" value="RsfS"/>
    <property type="match status" value="1"/>
</dbReference>
<dbReference type="Proteomes" id="UP000199150">
    <property type="component" value="Unassembled WGS sequence"/>
</dbReference>
<dbReference type="InterPro" id="IPR043519">
    <property type="entry name" value="NT_sf"/>
</dbReference>
<dbReference type="PANTHER" id="PTHR21043:SF0">
    <property type="entry name" value="MITOCHONDRIAL ASSEMBLY OF RIBOSOMAL LARGE SUBUNIT PROTEIN 1"/>
    <property type="match status" value="1"/>
</dbReference>
<evidence type="ECO:0000313" key="5">
    <source>
        <dbReference type="Proteomes" id="UP000199150"/>
    </source>
</evidence>
<sequence length="161" mass="17260">MCYQVAIVDHKGTLALSRQPAHTAPETPQSEAPASADAHEDSSTDALLPLESLIVNKLDDDKAQDIVCIDLKGKSSVADTLIIASGRSHRHVGALADHVVRALKEAGHGKAKIEGLPACDWVLIDVGDVVVHIFRPEVRSFYNIEKIWSLSPEGTGHTVSV</sequence>
<keyword evidence="2" id="KW-0678">Repressor</keyword>
<evidence type="ECO:0000256" key="2">
    <source>
        <dbReference type="HAMAP-Rule" id="MF_01477"/>
    </source>
</evidence>